<protein>
    <recommendedName>
        <fullName evidence="1">Smr domain-containing protein</fullName>
    </recommendedName>
</protein>
<dbReference type="PROSITE" id="PS50828">
    <property type="entry name" value="SMR"/>
    <property type="match status" value="1"/>
</dbReference>
<dbReference type="Proteomes" id="UP000094291">
    <property type="component" value="Unassembled WGS sequence"/>
</dbReference>
<dbReference type="PANTHER" id="PTHR35562">
    <property type="entry name" value="DNA ENDONUCLEASE SMRA-RELATED"/>
    <property type="match status" value="1"/>
</dbReference>
<dbReference type="InterPro" id="IPR036063">
    <property type="entry name" value="Smr_dom_sf"/>
</dbReference>
<name>A0A1E2V9P4_9GAMM</name>
<gene>
    <name evidence="2" type="ORF">BFW38_07260</name>
</gene>
<dbReference type="EMBL" id="MDTQ01000001">
    <property type="protein sequence ID" value="ODC03375.1"/>
    <property type="molecule type" value="Genomic_DNA"/>
</dbReference>
<dbReference type="InterPro" id="IPR047688">
    <property type="entry name" value="Endonuc_SmrA"/>
</dbReference>
<comment type="caution">
    <text evidence="2">The sequence shown here is derived from an EMBL/GenBank/DDBJ whole genome shotgun (WGS) entry which is preliminary data.</text>
</comment>
<accession>A0A1E2V9P4</accession>
<dbReference type="SUPFAM" id="SSF160443">
    <property type="entry name" value="SMR domain-like"/>
    <property type="match status" value="1"/>
</dbReference>
<dbReference type="OrthoDB" id="9808881at2"/>
<evidence type="ECO:0000259" key="1">
    <source>
        <dbReference type="PROSITE" id="PS50828"/>
    </source>
</evidence>
<dbReference type="AlphaFoldDB" id="A0A1E2V9P4"/>
<evidence type="ECO:0000313" key="3">
    <source>
        <dbReference type="Proteomes" id="UP000094291"/>
    </source>
</evidence>
<dbReference type="Pfam" id="PF01713">
    <property type="entry name" value="Smr"/>
    <property type="match status" value="1"/>
</dbReference>
<dbReference type="GO" id="GO:0004520">
    <property type="term" value="F:DNA endonuclease activity"/>
    <property type="evidence" value="ECO:0007669"/>
    <property type="project" value="TreeGrafter"/>
</dbReference>
<organism evidence="2 3">
    <name type="scientific">Terasakiispira papahanaumokuakeensis</name>
    <dbReference type="NCBI Taxonomy" id="197479"/>
    <lineage>
        <taxon>Bacteria</taxon>
        <taxon>Pseudomonadati</taxon>
        <taxon>Pseudomonadota</taxon>
        <taxon>Gammaproteobacteria</taxon>
        <taxon>Oceanospirillales</taxon>
        <taxon>Terasakiispira</taxon>
    </lineage>
</organism>
<proteinExistence type="predicted"/>
<feature type="domain" description="Smr" evidence="1">
    <location>
        <begin position="102"/>
        <end position="183"/>
    </location>
</feature>
<keyword evidence="3" id="KW-1185">Reference proteome</keyword>
<dbReference type="STRING" id="197479.BFW38_07260"/>
<sequence>MTTFEEQSLFHEAMADVQPITYKGHRHLDQSINRQPDEKTLEARRQAAALEDEQQLLRWLSTENIELIDPLTPLNFHLEGIQQGVMQKLRQGRYPPDAQLVLLRKRLDQVRRELSQFMQDSVQAGLRNLLIIHGKSKEKDVAGHTNVVRSMVATWLQEYPEVLAYHQASERHGGRGALYILLRKSPEARLANREYFAKRRNR</sequence>
<dbReference type="NCBIfam" id="NF033154">
    <property type="entry name" value="endonuc_SmrA"/>
    <property type="match status" value="1"/>
</dbReference>
<dbReference type="PANTHER" id="PTHR35562:SF2">
    <property type="entry name" value="DNA ENDONUCLEASE SMRA-RELATED"/>
    <property type="match status" value="1"/>
</dbReference>
<reference evidence="2 3" key="1">
    <citation type="submission" date="2016-08" db="EMBL/GenBank/DDBJ databases">
        <authorList>
            <person name="Seilhamer J.J."/>
        </authorList>
    </citation>
    <scope>NUCLEOTIDE SEQUENCE [LARGE SCALE GENOMIC DNA]</scope>
    <source>
        <strain evidence="2 3">PH27A</strain>
    </source>
</reference>
<dbReference type="SMART" id="SM00463">
    <property type="entry name" value="SMR"/>
    <property type="match status" value="1"/>
</dbReference>
<dbReference type="Gene3D" id="3.30.1370.110">
    <property type="match status" value="1"/>
</dbReference>
<dbReference type="RefSeq" id="WP_068997791.1">
    <property type="nucleotide sequence ID" value="NZ_MDTQ01000001.1"/>
</dbReference>
<dbReference type="InterPro" id="IPR002625">
    <property type="entry name" value="Smr_dom"/>
</dbReference>
<evidence type="ECO:0000313" key="2">
    <source>
        <dbReference type="EMBL" id="ODC03375.1"/>
    </source>
</evidence>